<evidence type="ECO:0000313" key="2">
    <source>
        <dbReference type="Proteomes" id="UP001521785"/>
    </source>
</evidence>
<protein>
    <submittedName>
        <fullName evidence="1">Uncharacterized protein</fullName>
    </submittedName>
</protein>
<proteinExistence type="predicted"/>
<name>A0ABR3QLH0_9PLEO</name>
<accession>A0ABR3QLH0</accession>
<comment type="caution">
    <text evidence="1">The sequence shown here is derived from an EMBL/GenBank/DDBJ whole genome shotgun (WGS) entry which is preliminary data.</text>
</comment>
<gene>
    <name evidence="1" type="ORF">SLS60_011108</name>
</gene>
<reference evidence="1 2" key="1">
    <citation type="submission" date="2024-02" db="EMBL/GenBank/DDBJ databases">
        <title>De novo assembly and annotation of 12 fungi associated with fruit tree decline syndrome in Ontario, Canada.</title>
        <authorList>
            <person name="Sulman M."/>
            <person name="Ellouze W."/>
            <person name="Ilyukhin E."/>
        </authorList>
    </citation>
    <scope>NUCLEOTIDE SEQUENCE [LARGE SCALE GENOMIC DNA]</scope>
    <source>
        <strain evidence="1 2">M42-189</strain>
    </source>
</reference>
<evidence type="ECO:0000313" key="1">
    <source>
        <dbReference type="EMBL" id="KAL1592692.1"/>
    </source>
</evidence>
<organism evidence="1 2">
    <name type="scientific">Paraconiothyrium brasiliense</name>
    <dbReference type="NCBI Taxonomy" id="300254"/>
    <lineage>
        <taxon>Eukaryota</taxon>
        <taxon>Fungi</taxon>
        <taxon>Dikarya</taxon>
        <taxon>Ascomycota</taxon>
        <taxon>Pezizomycotina</taxon>
        <taxon>Dothideomycetes</taxon>
        <taxon>Pleosporomycetidae</taxon>
        <taxon>Pleosporales</taxon>
        <taxon>Massarineae</taxon>
        <taxon>Didymosphaeriaceae</taxon>
        <taxon>Paraconiothyrium</taxon>
    </lineage>
</organism>
<dbReference type="EMBL" id="JAKJXO020000020">
    <property type="protein sequence ID" value="KAL1592692.1"/>
    <property type="molecule type" value="Genomic_DNA"/>
</dbReference>
<dbReference type="Proteomes" id="UP001521785">
    <property type="component" value="Unassembled WGS sequence"/>
</dbReference>
<sequence length="310" mass="33505">MACLPLTTPSTTVTTTASSTALTTTIETQNVLATETTTNTVTSTWYTTSIPTLTTIVTPTTTLTPAPVTSTPVSTATVTETKTVHVGQAAVQLTNPTPIITAASRSYDDTTGLRINNIPFDVGLYGVTSRTLIIGINGWVSPGTTDSGTYVNEPLPNAAAGDPSWVAYWADLYVTQGTTQGIYYQIDGDEGSRTLSIEYFMSFYGASVCAFSSLVPFMKFIYTNEIFLQSAYTHFMVTLFEEEVGRVVFSYFQTTSTKASTNSAYGTIGVQRPATGQYNQYSYNVQPQEGLTIEWRPSTNQWTQVSSGTC</sequence>
<keyword evidence="2" id="KW-1185">Reference proteome</keyword>